<keyword evidence="2" id="KW-1185">Reference proteome</keyword>
<dbReference type="Proteomes" id="UP001499930">
    <property type="component" value="Unassembled WGS sequence"/>
</dbReference>
<evidence type="ECO:0000313" key="1">
    <source>
        <dbReference type="EMBL" id="GAA3035133.1"/>
    </source>
</evidence>
<evidence type="ECO:0000313" key="2">
    <source>
        <dbReference type="Proteomes" id="UP001499930"/>
    </source>
</evidence>
<organism evidence="1 2">
    <name type="scientific">Streptosporangium longisporum</name>
    <dbReference type="NCBI Taxonomy" id="46187"/>
    <lineage>
        <taxon>Bacteria</taxon>
        <taxon>Bacillati</taxon>
        <taxon>Actinomycetota</taxon>
        <taxon>Actinomycetes</taxon>
        <taxon>Streptosporangiales</taxon>
        <taxon>Streptosporangiaceae</taxon>
        <taxon>Streptosporangium</taxon>
    </lineage>
</organism>
<proteinExistence type="predicted"/>
<sequence>MTVHAYAESTSCVQGGALRFHLARGSRAPLRGSVLVEDVATGLPVLDAAFTGPLWTLERAPRPGPTRIMSAQRRVLVGLHRDDRDRYSAFAKCLTG</sequence>
<protein>
    <submittedName>
        <fullName evidence="1">Uncharacterized protein</fullName>
    </submittedName>
</protein>
<name>A0ABP6LBM5_9ACTN</name>
<gene>
    <name evidence="1" type="ORF">GCM10017559_73360</name>
</gene>
<dbReference type="RefSeq" id="WP_344905117.1">
    <property type="nucleotide sequence ID" value="NZ_BAAAWD010000022.1"/>
</dbReference>
<reference evidence="2" key="1">
    <citation type="journal article" date="2019" name="Int. J. Syst. Evol. Microbiol.">
        <title>The Global Catalogue of Microorganisms (GCM) 10K type strain sequencing project: providing services to taxonomists for standard genome sequencing and annotation.</title>
        <authorList>
            <consortium name="The Broad Institute Genomics Platform"/>
            <consortium name="The Broad Institute Genome Sequencing Center for Infectious Disease"/>
            <person name="Wu L."/>
            <person name="Ma J."/>
        </authorList>
    </citation>
    <scope>NUCLEOTIDE SEQUENCE [LARGE SCALE GENOMIC DNA]</scope>
    <source>
        <strain evidence="2">JCM 3106</strain>
    </source>
</reference>
<accession>A0ABP6LBM5</accession>
<comment type="caution">
    <text evidence="1">The sequence shown here is derived from an EMBL/GenBank/DDBJ whole genome shotgun (WGS) entry which is preliminary data.</text>
</comment>
<dbReference type="EMBL" id="BAAAWD010000022">
    <property type="protein sequence ID" value="GAA3035133.1"/>
    <property type="molecule type" value="Genomic_DNA"/>
</dbReference>